<evidence type="ECO:0000256" key="5">
    <source>
        <dbReference type="ARBA" id="ARBA00022679"/>
    </source>
</evidence>
<evidence type="ECO:0000256" key="1">
    <source>
        <dbReference type="ARBA" id="ARBA00004651"/>
    </source>
</evidence>
<dbReference type="EMBL" id="CP036422">
    <property type="protein sequence ID" value="QFU74905.1"/>
    <property type="molecule type" value="Genomic_DNA"/>
</dbReference>
<keyword evidence="9 17" id="KW-0067">ATP-binding</keyword>
<keyword evidence="6 19" id="KW-0812">Transmembrane</keyword>
<evidence type="ECO:0000256" key="15">
    <source>
        <dbReference type="PIRSR" id="PIRSR600829-1"/>
    </source>
</evidence>
<comment type="similarity">
    <text evidence="2">Belongs to the bacterial diacylglycerol kinase family.</text>
</comment>
<dbReference type="Proteomes" id="UP000326287">
    <property type="component" value="Chromosome"/>
</dbReference>
<evidence type="ECO:0000313" key="20">
    <source>
        <dbReference type="EMBL" id="QFU74905.1"/>
    </source>
</evidence>
<dbReference type="RefSeq" id="WP_152661012.1">
    <property type="nucleotide sequence ID" value="NZ_CP036422.1"/>
</dbReference>
<keyword evidence="18" id="KW-0479">Metal-binding</keyword>
<dbReference type="Gene3D" id="1.10.287.3610">
    <property type="match status" value="1"/>
</dbReference>
<evidence type="ECO:0000313" key="21">
    <source>
        <dbReference type="Proteomes" id="UP000326287"/>
    </source>
</evidence>
<name>A0A5P9NH97_9GAMM</name>
<evidence type="ECO:0000256" key="8">
    <source>
        <dbReference type="ARBA" id="ARBA00022777"/>
    </source>
</evidence>
<dbReference type="InterPro" id="IPR033717">
    <property type="entry name" value="UDPK"/>
</dbReference>
<sequence length="118" mass="12672">MSWLAQRIESFGHAIRGVRTLLLEEHHAQLHLLATLIALTAGGLLGISRADWQVLILTIAMVWLAEGLNTALEHLCDAAVPEHHSLIGKAKDVAAGSVLITAGFAVVMGALIFLPYIF</sequence>
<dbReference type="InterPro" id="IPR036945">
    <property type="entry name" value="DAGK_sf"/>
</dbReference>
<dbReference type="KEGG" id="halc:EY643_04200"/>
<accession>A0A5P9NH97</accession>
<evidence type="ECO:0000256" key="18">
    <source>
        <dbReference type="PIRSR" id="PIRSR600829-4"/>
    </source>
</evidence>
<dbReference type="GO" id="GO:0005524">
    <property type="term" value="F:ATP binding"/>
    <property type="evidence" value="ECO:0007669"/>
    <property type="project" value="UniProtKB-KW"/>
</dbReference>
<dbReference type="PANTHER" id="PTHR34299:SF1">
    <property type="entry name" value="DIACYLGLYCEROL KINASE"/>
    <property type="match status" value="1"/>
</dbReference>
<evidence type="ECO:0000256" key="14">
    <source>
        <dbReference type="ARBA" id="ARBA00023264"/>
    </source>
</evidence>
<dbReference type="OrthoDB" id="9796011at2"/>
<organism evidence="20 21">
    <name type="scientific">Halioglobus maricola</name>
    <dbReference type="NCBI Taxonomy" id="2601894"/>
    <lineage>
        <taxon>Bacteria</taxon>
        <taxon>Pseudomonadati</taxon>
        <taxon>Pseudomonadota</taxon>
        <taxon>Gammaproteobacteria</taxon>
        <taxon>Cellvibrionales</taxon>
        <taxon>Halieaceae</taxon>
        <taxon>Halioglobus</taxon>
    </lineage>
</organism>
<gene>
    <name evidence="20" type="ORF">EY643_04200</name>
</gene>
<dbReference type="CDD" id="cd14265">
    <property type="entry name" value="UDPK_IM_like"/>
    <property type="match status" value="1"/>
</dbReference>
<feature type="binding site" evidence="17">
    <location>
        <position position="25"/>
    </location>
    <ligand>
        <name>ATP</name>
        <dbReference type="ChEBI" id="CHEBI:30616"/>
    </ligand>
</feature>
<keyword evidence="3" id="KW-1003">Cell membrane</keyword>
<evidence type="ECO:0000256" key="11">
    <source>
        <dbReference type="ARBA" id="ARBA00023098"/>
    </source>
</evidence>
<feature type="binding site" evidence="17">
    <location>
        <position position="73"/>
    </location>
    <ligand>
        <name>ATP</name>
        <dbReference type="ChEBI" id="CHEBI:30616"/>
    </ligand>
</feature>
<keyword evidence="18" id="KW-0460">Magnesium</keyword>
<dbReference type="Pfam" id="PF01219">
    <property type="entry name" value="DAGK_prokar"/>
    <property type="match status" value="1"/>
</dbReference>
<feature type="transmembrane region" description="Helical" evidence="19">
    <location>
        <begin position="93"/>
        <end position="117"/>
    </location>
</feature>
<evidence type="ECO:0000256" key="12">
    <source>
        <dbReference type="ARBA" id="ARBA00023136"/>
    </source>
</evidence>
<evidence type="ECO:0000256" key="3">
    <source>
        <dbReference type="ARBA" id="ARBA00022475"/>
    </source>
</evidence>
<evidence type="ECO:0000256" key="13">
    <source>
        <dbReference type="ARBA" id="ARBA00023209"/>
    </source>
</evidence>
<keyword evidence="10 19" id="KW-1133">Transmembrane helix</keyword>
<evidence type="ECO:0000256" key="16">
    <source>
        <dbReference type="PIRSR" id="PIRSR600829-2"/>
    </source>
</evidence>
<dbReference type="GO" id="GO:0016301">
    <property type="term" value="F:kinase activity"/>
    <property type="evidence" value="ECO:0007669"/>
    <property type="project" value="UniProtKB-KW"/>
</dbReference>
<dbReference type="AlphaFoldDB" id="A0A5P9NH97"/>
<feature type="binding site" evidence="18">
    <location>
        <position position="73"/>
    </location>
    <ligand>
        <name>a divalent metal cation</name>
        <dbReference type="ChEBI" id="CHEBI:60240"/>
    </ligand>
</feature>
<dbReference type="PANTHER" id="PTHR34299">
    <property type="entry name" value="DIACYLGLYCEROL KINASE"/>
    <property type="match status" value="1"/>
</dbReference>
<evidence type="ECO:0000256" key="9">
    <source>
        <dbReference type="ARBA" id="ARBA00022840"/>
    </source>
</evidence>
<evidence type="ECO:0000256" key="10">
    <source>
        <dbReference type="ARBA" id="ARBA00022989"/>
    </source>
</evidence>
<evidence type="ECO:0000256" key="7">
    <source>
        <dbReference type="ARBA" id="ARBA00022741"/>
    </source>
</evidence>
<feature type="binding site" evidence="18">
    <location>
        <position position="25"/>
    </location>
    <ligand>
        <name>a divalent metal cation</name>
        <dbReference type="ChEBI" id="CHEBI:60240"/>
    </ligand>
</feature>
<keyword evidence="4" id="KW-0444">Lipid biosynthesis</keyword>
<feature type="binding site" evidence="17">
    <location>
        <begin position="91"/>
        <end position="92"/>
    </location>
    <ligand>
        <name>ATP</name>
        <dbReference type="ChEBI" id="CHEBI:30616"/>
    </ligand>
</feature>
<keyword evidence="7 17" id="KW-0547">Nucleotide-binding</keyword>
<evidence type="ECO:0000256" key="19">
    <source>
        <dbReference type="SAM" id="Phobius"/>
    </source>
</evidence>
<keyword evidence="11" id="KW-0443">Lipid metabolism</keyword>
<feature type="binding site" evidence="16">
    <location>
        <position position="66"/>
    </location>
    <ligand>
        <name>substrate</name>
    </ligand>
</feature>
<comment type="subcellular location">
    <subcellularLocation>
        <location evidence="1">Cell membrane</location>
        <topology evidence="1">Multi-pass membrane protein</topology>
    </subcellularLocation>
</comment>
<keyword evidence="14" id="KW-1208">Phospholipid metabolism</keyword>
<keyword evidence="12 19" id="KW-0472">Membrane</keyword>
<dbReference type="GO" id="GO:0005886">
    <property type="term" value="C:plasma membrane"/>
    <property type="evidence" value="ECO:0007669"/>
    <property type="project" value="UniProtKB-SubCell"/>
</dbReference>
<keyword evidence="5" id="KW-0808">Transferase</keyword>
<keyword evidence="8 20" id="KW-0418">Kinase</keyword>
<evidence type="ECO:0000256" key="6">
    <source>
        <dbReference type="ARBA" id="ARBA00022692"/>
    </source>
</evidence>
<comment type="cofactor">
    <cofactor evidence="18">
        <name>Mg(2+)</name>
        <dbReference type="ChEBI" id="CHEBI:18420"/>
    </cofactor>
    <text evidence="18">Mn(2+), Zn(2+), Cd(2+) and Co(2+) support activity to lesser extents.</text>
</comment>
<dbReference type="InterPro" id="IPR000829">
    <property type="entry name" value="DAGK"/>
</dbReference>
<evidence type="ECO:0000256" key="17">
    <source>
        <dbReference type="PIRSR" id="PIRSR600829-3"/>
    </source>
</evidence>
<protein>
    <submittedName>
        <fullName evidence="20">Diacylglycerol kinase family protein</fullName>
    </submittedName>
</protein>
<feature type="binding site" evidence="17">
    <location>
        <begin position="82"/>
        <end position="84"/>
    </location>
    <ligand>
        <name>ATP</name>
        <dbReference type="ChEBI" id="CHEBI:30616"/>
    </ligand>
</feature>
<dbReference type="GO" id="GO:0008654">
    <property type="term" value="P:phospholipid biosynthetic process"/>
    <property type="evidence" value="ECO:0007669"/>
    <property type="project" value="UniProtKB-KW"/>
</dbReference>
<feature type="active site" description="Proton acceptor" evidence="15">
    <location>
        <position position="66"/>
    </location>
</feature>
<keyword evidence="13" id="KW-0594">Phospholipid biosynthesis</keyword>
<reference evidence="20 21" key="1">
    <citation type="submission" date="2019-02" db="EMBL/GenBank/DDBJ databases">
        <authorList>
            <person name="Li S.-H."/>
        </authorList>
    </citation>
    <scope>NUCLEOTIDE SEQUENCE [LARGE SCALE GENOMIC DNA]</scope>
    <source>
        <strain evidence="20 21">IMCC14385</strain>
    </source>
</reference>
<dbReference type="GO" id="GO:0046872">
    <property type="term" value="F:metal ion binding"/>
    <property type="evidence" value="ECO:0007669"/>
    <property type="project" value="UniProtKB-KW"/>
</dbReference>
<evidence type="ECO:0000256" key="4">
    <source>
        <dbReference type="ARBA" id="ARBA00022516"/>
    </source>
</evidence>
<evidence type="ECO:0000256" key="2">
    <source>
        <dbReference type="ARBA" id="ARBA00005967"/>
    </source>
</evidence>
<keyword evidence="21" id="KW-1185">Reference proteome</keyword>
<proteinExistence type="inferred from homology"/>